<keyword evidence="4" id="KW-1185">Reference proteome</keyword>
<evidence type="ECO:0000256" key="1">
    <source>
        <dbReference type="ARBA" id="ARBA00023002"/>
    </source>
</evidence>
<dbReference type="Gene3D" id="3.50.50.60">
    <property type="entry name" value="FAD/NAD(P)-binding domain"/>
    <property type="match status" value="1"/>
</dbReference>
<dbReference type="GO" id="GO:0005737">
    <property type="term" value="C:cytoplasm"/>
    <property type="evidence" value="ECO:0007669"/>
    <property type="project" value="TreeGrafter"/>
</dbReference>
<keyword evidence="1" id="KW-0560">Oxidoreductase</keyword>
<dbReference type="GO" id="GO:0016491">
    <property type="term" value="F:oxidoreductase activity"/>
    <property type="evidence" value="ECO:0007669"/>
    <property type="project" value="UniProtKB-KW"/>
</dbReference>
<name>A0A8J2ZNA9_9RHOB</name>
<comment type="caution">
    <text evidence="3">The sequence shown here is derived from an EMBL/GenBank/DDBJ whole genome shotgun (WGS) entry which is preliminary data.</text>
</comment>
<dbReference type="EMBL" id="BMJV01000010">
    <property type="protein sequence ID" value="GGG84331.1"/>
    <property type="molecule type" value="Genomic_DNA"/>
</dbReference>
<protein>
    <submittedName>
        <fullName evidence="3">Amino acid oxidoreductase</fullName>
    </submittedName>
</protein>
<accession>A0A8J2ZNA9</accession>
<dbReference type="InterPro" id="IPR006076">
    <property type="entry name" value="FAD-dep_OxRdtase"/>
</dbReference>
<dbReference type="SUPFAM" id="SSF51905">
    <property type="entry name" value="FAD/NAD(P)-binding domain"/>
    <property type="match status" value="1"/>
</dbReference>
<reference evidence="3" key="2">
    <citation type="submission" date="2020-09" db="EMBL/GenBank/DDBJ databases">
        <authorList>
            <person name="Sun Q."/>
            <person name="Zhou Y."/>
        </authorList>
    </citation>
    <scope>NUCLEOTIDE SEQUENCE</scope>
    <source>
        <strain evidence="3">CGMCC 1.15762</strain>
    </source>
</reference>
<evidence type="ECO:0000313" key="4">
    <source>
        <dbReference type="Proteomes" id="UP000617145"/>
    </source>
</evidence>
<dbReference type="AlphaFoldDB" id="A0A8J2ZNA9"/>
<organism evidence="3 4">
    <name type="scientific">Salipiger pallidus</name>
    <dbReference type="NCBI Taxonomy" id="1775170"/>
    <lineage>
        <taxon>Bacteria</taxon>
        <taxon>Pseudomonadati</taxon>
        <taxon>Pseudomonadota</taxon>
        <taxon>Alphaproteobacteria</taxon>
        <taxon>Rhodobacterales</taxon>
        <taxon>Roseobacteraceae</taxon>
        <taxon>Salipiger</taxon>
    </lineage>
</organism>
<dbReference type="Gene3D" id="3.30.9.10">
    <property type="entry name" value="D-Amino Acid Oxidase, subunit A, domain 2"/>
    <property type="match status" value="1"/>
</dbReference>
<dbReference type="InterPro" id="IPR036188">
    <property type="entry name" value="FAD/NAD-bd_sf"/>
</dbReference>
<proteinExistence type="predicted"/>
<sequence>MVGIGTALALQSRGHDVTVIDRRGPGEETSHGNAGIIQTEAAEPYAFPRDPRVMLRYLAGRDNDLRYALPALLRMAPSLARYWQNSSPGHHARISLRYAKLTSRATTDHGPLIDAAGLEPMIRRDGFNEIFRSTAAFDARTAYAARMAESFGIPYLVQGPDTFCIDEPGFRTRMAGAIRWTGAWSCADPGGLVRGYANLLMQRGGRIIKGDANEVAAAGAGWRLGPTQAEHVVVCLGPWSPQLLARFGYRVSMLRKRGYHRHFKAAAPVNRPFVDTDNGVVLSPMRAGLRMSSGAALVDMDAPSDPAQLGRAEKALRHDIELGTRAAPEPWFGHRPCLPDMLPLTGPLPRHTGLWANFGHGHQGFTLGPTTGTLLAEAMAGEGDTLHAALAPENRPFAIR</sequence>
<feature type="domain" description="FAD dependent oxidoreductase" evidence="2">
    <location>
        <begin position="1"/>
        <end position="377"/>
    </location>
</feature>
<gene>
    <name evidence="3" type="ORF">GCM10011415_38010</name>
</gene>
<dbReference type="Proteomes" id="UP000617145">
    <property type="component" value="Unassembled WGS sequence"/>
</dbReference>
<evidence type="ECO:0000313" key="3">
    <source>
        <dbReference type="EMBL" id="GGG84331.1"/>
    </source>
</evidence>
<dbReference type="Pfam" id="PF01266">
    <property type="entry name" value="DAO"/>
    <property type="match status" value="1"/>
</dbReference>
<dbReference type="PANTHER" id="PTHR13847:SF289">
    <property type="entry name" value="GLYCINE OXIDASE"/>
    <property type="match status" value="1"/>
</dbReference>
<reference evidence="3" key="1">
    <citation type="journal article" date="2014" name="Int. J. Syst. Evol. Microbiol.">
        <title>Complete genome sequence of Corynebacterium casei LMG S-19264T (=DSM 44701T), isolated from a smear-ripened cheese.</title>
        <authorList>
            <consortium name="US DOE Joint Genome Institute (JGI-PGF)"/>
            <person name="Walter F."/>
            <person name="Albersmeier A."/>
            <person name="Kalinowski J."/>
            <person name="Ruckert C."/>
        </authorList>
    </citation>
    <scope>NUCLEOTIDE SEQUENCE</scope>
    <source>
        <strain evidence="3">CGMCC 1.15762</strain>
    </source>
</reference>
<evidence type="ECO:0000259" key="2">
    <source>
        <dbReference type="Pfam" id="PF01266"/>
    </source>
</evidence>
<dbReference type="PANTHER" id="PTHR13847">
    <property type="entry name" value="SARCOSINE DEHYDROGENASE-RELATED"/>
    <property type="match status" value="1"/>
</dbReference>